<evidence type="ECO:0000256" key="1">
    <source>
        <dbReference type="ARBA" id="ARBA00004123"/>
    </source>
</evidence>
<dbReference type="Pfam" id="PF05179">
    <property type="entry name" value="CDC73_C"/>
    <property type="match status" value="1"/>
</dbReference>
<feature type="compositionally biased region" description="Low complexity" evidence="6">
    <location>
        <begin position="254"/>
        <end position="284"/>
    </location>
</feature>
<name>A0AAV5UWM5_9BILA</name>
<sequence>TMDPLVVLQEYASGRRPRRDIETESGSFIIFGDVAYAKDAKTSLFQYGKNHIYYTVESLIYLWDNRALQHAIYVRNASGAGIMAVTRADRREMLDYLKGDRPDLPSNHDKFAPISSTIPLSMFSDLEGPERKKPKLDPSAATAPRIDHLLNDGPSMQTQQDAGEIRDLNEQLTADKIAALRMKRKNNQRKNITQTLDEGDLASADAAQVDRGDLRDRERVWRTRENCLEAATRSFASVLTMLNSIKTREEAAARSKGPPSAPSSAPRNATEAARAAAAARSRTAGYSRYDQEQFTQGEAAEFGVDTADGTFVGRNLLHIMKGGAKEAAAAGTPVAKPSTPAAAAATPAARTPSTPMRTSQAVTTPDSGKPQKRQSRTPIIVIPAGTSASLITMYNVKDILQDMRFVTTDEKKAAGVRRENECLLQRRRGDVTVPYRVVDNPMKLTPEEWDRVVAVFAMGPAWQFKGWQWNGNPVDIFSHIAAFHVTYDDMKVDPNIAKWSVTVIQLNRTKRHLDKARIVKFWDVLDRHIVKTKNFLRY</sequence>
<dbReference type="GO" id="GO:0032968">
    <property type="term" value="P:positive regulation of transcription elongation by RNA polymerase II"/>
    <property type="evidence" value="ECO:0007669"/>
    <property type="project" value="TreeGrafter"/>
</dbReference>
<keyword evidence="4" id="KW-0804">Transcription</keyword>
<dbReference type="FunFam" id="3.40.50.11990:FF:000002">
    <property type="entry name" value="protein CDC73 homolog"/>
    <property type="match status" value="1"/>
</dbReference>
<dbReference type="InterPro" id="IPR031336">
    <property type="entry name" value="CDC73_C"/>
</dbReference>
<comment type="subcellular location">
    <subcellularLocation>
        <location evidence="1">Nucleus</location>
    </subcellularLocation>
</comment>
<evidence type="ECO:0000259" key="7">
    <source>
        <dbReference type="Pfam" id="PF05179"/>
    </source>
</evidence>
<dbReference type="GO" id="GO:0000993">
    <property type="term" value="F:RNA polymerase II complex binding"/>
    <property type="evidence" value="ECO:0007669"/>
    <property type="project" value="TreeGrafter"/>
</dbReference>
<accession>A0AAV5UWM5</accession>
<reference evidence="9" key="1">
    <citation type="submission" date="2023-10" db="EMBL/GenBank/DDBJ databases">
        <title>Genome assembly of Pristionchus species.</title>
        <authorList>
            <person name="Yoshida K."/>
            <person name="Sommer R.J."/>
        </authorList>
    </citation>
    <scope>NUCLEOTIDE SEQUENCE</scope>
    <source>
        <strain evidence="9">RS5133</strain>
    </source>
</reference>
<dbReference type="InterPro" id="IPR007852">
    <property type="entry name" value="Cdc73/Parafibromin"/>
</dbReference>
<dbReference type="Gene3D" id="3.40.50.11990">
    <property type="entry name" value="RNA polymerase II accessory factor, Cdc73 C-terminal domain"/>
    <property type="match status" value="1"/>
</dbReference>
<organism evidence="9 10">
    <name type="scientific">Pristionchus fissidentatus</name>
    <dbReference type="NCBI Taxonomy" id="1538716"/>
    <lineage>
        <taxon>Eukaryota</taxon>
        <taxon>Metazoa</taxon>
        <taxon>Ecdysozoa</taxon>
        <taxon>Nematoda</taxon>
        <taxon>Chromadorea</taxon>
        <taxon>Rhabditida</taxon>
        <taxon>Rhabditina</taxon>
        <taxon>Diplogasteromorpha</taxon>
        <taxon>Diplogasteroidea</taxon>
        <taxon>Neodiplogasteridae</taxon>
        <taxon>Pristionchus</taxon>
    </lineage>
</organism>
<evidence type="ECO:0000256" key="3">
    <source>
        <dbReference type="ARBA" id="ARBA00023015"/>
    </source>
</evidence>
<evidence type="ECO:0000313" key="9">
    <source>
        <dbReference type="EMBL" id="GMT11662.1"/>
    </source>
</evidence>
<evidence type="ECO:0000313" key="10">
    <source>
        <dbReference type="Proteomes" id="UP001432322"/>
    </source>
</evidence>
<dbReference type="GO" id="GO:0006368">
    <property type="term" value="P:transcription elongation by RNA polymerase II"/>
    <property type="evidence" value="ECO:0007669"/>
    <property type="project" value="InterPro"/>
</dbReference>
<keyword evidence="5" id="KW-0539">Nucleus</keyword>
<gene>
    <name evidence="9" type="ORF">PFISCL1PPCAC_2959</name>
</gene>
<evidence type="ECO:0000259" key="8">
    <source>
        <dbReference type="Pfam" id="PF16050"/>
    </source>
</evidence>
<dbReference type="EMBL" id="BTSY01000001">
    <property type="protein sequence ID" value="GMT11662.1"/>
    <property type="molecule type" value="Genomic_DNA"/>
</dbReference>
<evidence type="ECO:0000256" key="2">
    <source>
        <dbReference type="ARBA" id="ARBA00010427"/>
    </source>
</evidence>
<dbReference type="InterPro" id="IPR032041">
    <property type="entry name" value="Cdc73_N"/>
</dbReference>
<dbReference type="AlphaFoldDB" id="A0AAV5UWM5"/>
<dbReference type="Pfam" id="PF16050">
    <property type="entry name" value="CDC73_N"/>
    <property type="match status" value="1"/>
</dbReference>
<comment type="similarity">
    <text evidence="2">Belongs to the CDC73 family.</text>
</comment>
<dbReference type="GO" id="GO:0016593">
    <property type="term" value="C:Cdc73/Paf1 complex"/>
    <property type="evidence" value="ECO:0007669"/>
    <property type="project" value="InterPro"/>
</dbReference>
<dbReference type="PANTHER" id="PTHR12466:SF8">
    <property type="entry name" value="PARAFIBROMIN"/>
    <property type="match status" value="1"/>
</dbReference>
<proteinExistence type="inferred from homology"/>
<feature type="domain" description="Cell division control protein 73 C-terminal" evidence="7">
    <location>
        <begin position="375"/>
        <end position="528"/>
    </location>
</feature>
<comment type="caution">
    <text evidence="9">The sequence shown here is derived from an EMBL/GenBank/DDBJ whole genome shotgun (WGS) entry which is preliminary data.</text>
</comment>
<dbReference type="InterPro" id="IPR038103">
    <property type="entry name" value="CDC73_C_sf"/>
</dbReference>
<evidence type="ECO:0000256" key="4">
    <source>
        <dbReference type="ARBA" id="ARBA00023163"/>
    </source>
</evidence>
<feature type="region of interest" description="Disordered" evidence="6">
    <location>
        <begin position="330"/>
        <end position="377"/>
    </location>
</feature>
<keyword evidence="10" id="KW-1185">Reference proteome</keyword>
<evidence type="ECO:0008006" key="11">
    <source>
        <dbReference type="Google" id="ProtNLM"/>
    </source>
</evidence>
<protein>
    <recommendedName>
        <fullName evidence="11">Parafibromin</fullName>
    </recommendedName>
</protein>
<feature type="region of interest" description="Disordered" evidence="6">
    <location>
        <begin position="249"/>
        <end position="288"/>
    </location>
</feature>
<keyword evidence="3" id="KW-0805">Transcription regulation</keyword>
<feature type="domain" description="Paf1 complex subunit Cdc73 N-terminal" evidence="8">
    <location>
        <begin position="3"/>
        <end position="292"/>
    </location>
</feature>
<dbReference type="Proteomes" id="UP001432322">
    <property type="component" value="Unassembled WGS sequence"/>
</dbReference>
<evidence type="ECO:0000256" key="6">
    <source>
        <dbReference type="SAM" id="MobiDB-lite"/>
    </source>
</evidence>
<evidence type="ECO:0000256" key="5">
    <source>
        <dbReference type="ARBA" id="ARBA00023242"/>
    </source>
</evidence>
<feature type="compositionally biased region" description="Low complexity" evidence="6">
    <location>
        <begin position="330"/>
        <end position="358"/>
    </location>
</feature>
<dbReference type="PANTHER" id="PTHR12466">
    <property type="entry name" value="CDC73 DOMAIN PROTEIN"/>
    <property type="match status" value="1"/>
</dbReference>
<feature type="non-terminal residue" evidence="9">
    <location>
        <position position="1"/>
    </location>
</feature>